<feature type="transmembrane region" description="Helical" evidence="1">
    <location>
        <begin position="12"/>
        <end position="33"/>
    </location>
</feature>
<proteinExistence type="predicted"/>
<gene>
    <name evidence="2" type="ORF">GGR88_001321</name>
</gene>
<keyword evidence="1" id="KW-0472">Membrane</keyword>
<comment type="caution">
    <text evidence="2">The sequence shown here is derived from an EMBL/GenBank/DDBJ whole genome shotgun (WGS) entry which is preliminary data.</text>
</comment>
<evidence type="ECO:0000256" key="1">
    <source>
        <dbReference type="SAM" id="Phobius"/>
    </source>
</evidence>
<feature type="transmembrane region" description="Helical" evidence="1">
    <location>
        <begin position="80"/>
        <end position="100"/>
    </location>
</feature>
<sequence length="131" mass="13640">MTFLSAIFASRLALVQFVALIFAILGMFGLVPAGLEETHVVTVAMFAFAAVTIIGRLQISGPIVELDPELGGKAWWQSKTIWAQVVSAGAAIAGVAGFLPAGFDEATVLSGILAVVSVLTLLFRPTARPIA</sequence>
<protein>
    <submittedName>
        <fullName evidence="2">Uncharacterized protein</fullName>
    </submittedName>
</protein>
<dbReference type="EMBL" id="JAATJE010000001">
    <property type="protein sequence ID" value="NJC33847.1"/>
    <property type="molecule type" value="Genomic_DNA"/>
</dbReference>
<organism evidence="2 3">
    <name type="scientific">Sphingomonas jejuensis</name>
    <dbReference type="NCBI Taxonomy" id="904715"/>
    <lineage>
        <taxon>Bacteria</taxon>
        <taxon>Pseudomonadati</taxon>
        <taxon>Pseudomonadota</taxon>
        <taxon>Alphaproteobacteria</taxon>
        <taxon>Sphingomonadales</taxon>
        <taxon>Sphingomonadaceae</taxon>
        <taxon>Sphingomonas</taxon>
    </lineage>
</organism>
<evidence type="ECO:0000313" key="2">
    <source>
        <dbReference type="EMBL" id="NJC33847.1"/>
    </source>
</evidence>
<keyword evidence="1" id="KW-1133">Transmembrane helix</keyword>
<name>A0ABX0XLW1_9SPHN</name>
<keyword evidence="3" id="KW-1185">Reference proteome</keyword>
<keyword evidence="1" id="KW-0812">Transmembrane</keyword>
<accession>A0ABX0XLW1</accession>
<feature type="transmembrane region" description="Helical" evidence="1">
    <location>
        <begin position="39"/>
        <end position="59"/>
    </location>
</feature>
<dbReference type="Proteomes" id="UP000734218">
    <property type="component" value="Unassembled WGS sequence"/>
</dbReference>
<dbReference type="RefSeq" id="WP_167953776.1">
    <property type="nucleotide sequence ID" value="NZ_JAATJE010000001.1"/>
</dbReference>
<feature type="transmembrane region" description="Helical" evidence="1">
    <location>
        <begin position="106"/>
        <end position="123"/>
    </location>
</feature>
<reference evidence="2 3" key="1">
    <citation type="submission" date="2020-03" db="EMBL/GenBank/DDBJ databases">
        <title>Genomic Encyclopedia of Type Strains, Phase IV (KMG-IV): sequencing the most valuable type-strain genomes for metagenomic binning, comparative biology and taxonomic classification.</title>
        <authorList>
            <person name="Goeker M."/>
        </authorList>
    </citation>
    <scope>NUCLEOTIDE SEQUENCE [LARGE SCALE GENOMIC DNA]</scope>
    <source>
        <strain evidence="2 3">DSM 27651</strain>
    </source>
</reference>
<evidence type="ECO:0000313" key="3">
    <source>
        <dbReference type="Proteomes" id="UP000734218"/>
    </source>
</evidence>